<comment type="caution">
    <text evidence="8">The sequence shown here is derived from an EMBL/GenBank/DDBJ whole genome shotgun (WGS) entry which is preliminary data.</text>
</comment>
<reference evidence="8" key="1">
    <citation type="submission" date="2023-06" db="EMBL/GenBank/DDBJ databases">
        <authorList>
            <person name="Noh H."/>
        </authorList>
    </citation>
    <scope>NUCLEOTIDE SEQUENCE</scope>
    <source>
        <strain evidence="8">DUCC20226</strain>
    </source>
</reference>
<dbReference type="EMBL" id="JAUJFL010000001">
    <property type="protein sequence ID" value="KAK2614250.1"/>
    <property type="molecule type" value="Genomic_DNA"/>
</dbReference>
<feature type="transmembrane region" description="Helical" evidence="6">
    <location>
        <begin position="103"/>
        <end position="128"/>
    </location>
</feature>
<dbReference type="Proteomes" id="UP001265746">
    <property type="component" value="Unassembled WGS sequence"/>
</dbReference>
<evidence type="ECO:0000313" key="8">
    <source>
        <dbReference type="EMBL" id="KAK2614250.1"/>
    </source>
</evidence>
<protein>
    <recommendedName>
        <fullName evidence="7">G protein-coupled receptor GPR1/2/3 C-terminal domain-containing protein</fullName>
    </recommendedName>
</protein>
<dbReference type="InterPro" id="IPR022596">
    <property type="entry name" value="GPR1/2/3_C"/>
</dbReference>
<dbReference type="GO" id="GO:0004930">
    <property type="term" value="F:G protein-coupled receptor activity"/>
    <property type="evidence" value="ECO:0007669"/>
    <property type="project" value="TreeGrafter"/>
</dbReference>
<keyword evidence="4 6" id="KW-0472">Membrane</keyword>
<feature type="compositionally biased region" description="Basic and acidic residues" evidence="5">
    <location>
        <begin position="171"/>
        <end position="189"/>
    </location>
</feature>
<name>A0AAD9W7V0_PHOAM</name>
<dbReference type="PANTHER" id="PTHR23112:SF37">
    <property type="entry name" value="G PROTEIN-COUPLED RECEPTOR GPR1"/>
    <property type="match status" value="1"/>
</dbReference>
<comment type="subcellular location">
    <subcellularLocation>
        <location evidence="1">Membrane</location>
        <topology evidence="1">Multi-pass membrane protein</topology>
    </subcellularLocation>
</comment>
<keyword evidence="2 6" id="KW-0812">Transmembrane</keyword>
<keyword evidence="3 6" id="KW-1133">Transmembrane helix</keyword>
<evidence type="ECO:0000256" key="2">
    <source>
        <dbReference type="ARBA" id="ARBA00022692"/>
    </source>
</evidence>
<feature type="region of interest" description="Disordered" evidence="5">
    <location>
        <begin position="171"/>
        <end position="196"/>
    </location>
</feature>
<accession>A0AAD9W7V0</accession>
<evidence type="ECO:0000256" key="3">
    <source>
        <dbReference type="ARBA" id="ARBA00022989"/>
    </source>
</evidence>
<feature type="transmembrane region" description="Helical" evidence="6">
    <location>
        <begin position="71"/>
        <end position="91"/>
    </location>
</feature>
<evidence type="ECO:0000256" key="6">
    <source>
        <dbReference type="SAM" id="Phobius"/>
    </source>
</evidence>
<evidence type="ECO:0000313" key="9">
    <source>
        <dbReference type="Proteomes" id="UP001265746"/>
    </source>
</evidence>
<organism evidence="8 9">
    <name type="scientific">Phomopsis amygdali</name>
    <name type="common">Fusicoccum amygdali</name>
    <dbReference type="NCBI Taxonomy" id="1214568"/>
    <lineage>
        <taxon>Eukaryota</taxon>
        <taxon>Fungi</taxon>
        <taxon>Dikarya</taxon>
        <taxon>Ascomycota</taxon>
        <taxon>Pezizomycotina</taxon>
        <taxon>Sordariomycetes</taxon>
        <taxon>Sordariomycetidae</taxon>
        <taxon>Diaporthales</taxon>
        <taxon>Diaporthaceae</taxon>
        <taxon>Diaporthe</taxon>
    </lineage>
</organism>
<feature type="domain" description="G protein-coupled receptor GPR1/2/3 C-terminal" evidence="7">
    <location>
        <begin position="63"/>
        <end position="135"/>
    </location>
</feature>
<dbReference type="Pfam" id="PF11970">
    <property type="entry name" value="GPR_Gpa2_C"/>
    <property type="match status" value="1"/>
</dbReference>
<dbReference type="GO" id="GO:0007189">
    <property type="term" value="P:adenylate cyclase-activating G protein-coupled receptor signaling pathway"/>
    <property type="evidence" value="ECO:0007669"/>
    <property type="project" value="TreeGrafter"/>
</dbReference>
<gene>
    <name evidence="8" type="ORF">N8I77_001096</name>
</gene>
<evidence type="ECO:0000256" key="4">
    <source>
        <dbReference type="ARBA" id="ARBA00023136"/>
    </source>
</evidence>
<evidence type="ECO:0000259" key="7">
    <source>
        <dbReference type="Pfam" id="PF11970"/>
    </source>
</evidence>
<proteinExistence type="predicted"/>
<sequence length="244" mass="28519">MERVDKTGNRLNIGRRHQFDGSQMHIYTILQQGPSHEGHLNPTPSTSVSLDYETLESDGISRDRDRIRRQLRLLFVYPAVYACVWVFPFIIDVVGHDKDHNRSPYWILVASLVSMCVQGLADAIVFCVREKPWRHMNGGFWENLGMQFINGLKFESRNDIGRTREEMFHDSSRARLRREEEERERERTSRVSPSGTSFLASVSRNWWDIELYGDEEADSQDGKDAVKEWLGREMHSQRRSTQTN</sequence>
<keyword evidence="9" id="KW-1185">Reference proteome</keyword>
<evidence type="ECO:0000256" key="1">
    <source>
        <dbReference type="ARBA" id="ARBA00004141"/>
    </source>
</evidence>
<dbReference type="PANTHER" id="PTHR23112">
    <property type="entry name" value="G PROTEIN-COUPLED RECEPTOR 157-RELATED"/>
    <property type="match status" value="1"/>
</dbReference>
<dbReference type="GO" id="GO:0005886">
    <property type="term" value="C:plasma membrane"/>
    <property type="evidence" value="ECO:0007669"/>
    <property type="project" value="TreeGrafter"/>
</dbReference>
<dbReference type="AlphaFoldDB" id="A0AAD9W7V0"/>
<evidence type="ECO:0000256" key="5">
    <source>
        <dbReference type="SAM" id="MobiDB-lite"/>
    </source>
</evidence>